<dbReference type="InterPro" id="IPR054722">
    <property type="entry name" value="PolX-like_BBD"/>
</dbReference>
<dbReference type="GO" id="GO:0004190">
    <property type="term" value="F:aspartic-type endopeptidase activity"/>
    <property type="evidence" value="ECO:0007669"/>
    <property type="project" value="UniProtKB-KW"/>
</dbReference>
<dbReference type="SUPFAM" id="SSF53098">
    <property type="entry name" value="Ribonuclease H-like"/>
    <property type="match status" value="1"/>
</dbReference>
<dbReference type="GO" id="GO:0015074">
    <property type="term" value="P:DNA integration"/>
    <property type="evidence" value="ECO:0007669"/>
    <property type="project" value="InterPro"/>
</dbReference>
<dbReference type="GO" id="GO:0006508">
    <property type="term" value="P:proteolysis"/>
    <property type="evidence" value="ECO:0007669"/>
    <property type="project" value="UniProtKB-KW"/>
</dbReference>
<keyword evidence="3" id="KW-0064">Aspartyl protease</keyword>
<protein>
    <recommendedName>
        <fullName evidence="6">Integrase catalytic domain-containing protein</fullName>
    </recommendedName>
</protein>
<dbReference type="InterPro" id="IPR013103">
    <property type="entry name" value="RVT_2"/>
</dbReference>
<reference evidence="7" key="1">
    <citation type="submission" date="2023-03" db="EMBL/GenBank/DDBJ databases">
        <title>Chromosome-scale reference genome and RAD-based genetic map of yellow starthistle (Centaurea solstitialis) reveal putative structural variation and QTLs associated with invader traits.</title>
        <authorList>
            <person name="Reatini B."/>
            <person name="Cang F.A."/>
            <person name="Jiang Q."/>
            <person name="Mckibben M.T.W."/>
            <person name="Barker M.S."/>
            <person name="Rieseberg L.H."/>
            <person name="Dlugosch K.M."/>
        </authorList>
    </citation>
    <scope>NUCLEOTIDE SEQUENCE</scope>
    <source>
        <strain evidence="7">CAN-66</strain>
        <tissue evidence="7">Leaf</tissue>
    </source>
</reference>
<evidence type="ECO:0000256" key="2">
    <source>
        <dbReference type="ARBA" id="ARBA00022723"/>
    </source>
</evidence>
<dbReference type="Pfam" id="PF00665">
    <property type="entry name" value="rve"/>
    <property type="match status" value="1"/>
</dbReference>
<evidence type="ECO:0000256" key="1">
    <source>
        <dbReference type="ARBA" id="ARBA00022670"/>
    </source>
</evidence>
<dbReference type="Pfam" id="PF07727">
    <property type="entry name" value="RVT_2"/>
    <property type="match status" value="1"/>
</dbReference>
<evidence type="ECO:0000256" key="4">
    <source>
        <dbReference type="ARBA" id="ARBA00022801"/>
    </source>
</evidence>
<comment type="caution">
    <text evidence="7">The sequence shown here is derived from an EMBL/GenBank/DDBJ whole genome shotgun (WGS) entry which is preliminary data.</text>
</comment>
<dbReference type="InterPro" id="IPR057670">
    <property type="entry name" value="SH3_retrovirus"/>
</dbReference>
<dbReference type="InterPro" id="IPR043502">
    <property type="entry name" value="DNA/RNA_pol_sf"/>
</dbReference>
<dbReference type="InterPro" id="IPR001584">
    <property type="entry name" value="Integrase_cat-core"/>
</dbReference>
<dbReference type="SUPFAM" id="SSF56672">
    <property type="entry name" value="DNA/RNA polymerases"/>
    <property type="match status" value="1"/>
</dbReference>
<sequence length="1022" mass="115240">MGEKGATSSKPETLHPEYTVTNIENKVHVLDVTKVSNSSWVKLFQLHELGYDVLNHIDGTKAPAEDSDEYAAWRKVDAIVLQWIYGSLSDELLIRVLESKSTTFEAWTGIKNLFHNKKVLVPLVLTTSSPTSPYEPFRPSKPTVNVSKNSLISSMMSVAPLMKIDSFFSLFAVFPLNLMLLFSKSATSPLGMLQLEQQHQSARDSNSVATPVAATVTQDPPSRRDQRRDHPQSRVPSQRRDQHPSNRPPPSQPTRAQNYPMVRPNVWQTQPPAGYWTPWWASTPPCPFPTQPGWADPTWPSSARAPSRSQDAALKPTTPQAHLSEVSPLEPTDLGTALHAMTLDPGDSQWYVDTGATNHLTSDPGYIQVLCVNYIKSICVGNGGQASVSGSGHTTIPTHPKPIRLNNVLYVSNIIKNLISVRKFTTDNSLVSFDLFGFDLKDLKTGKHLSRHNSTGPLYSFNSLTNALATILIATSIFDVWHDRLGHPRTHVFDYLVSRNSISCNKLKNNFVCNACQLAKHKRLPFDTSFSTTLHPFDLIHCDLWTSPIVSKNGSKYYMVLIDNYSQFTWAYPLKYKSETFTMFTGFHTYIQTQFNKSIKTLQCDMGGDFDNTSFKTFAHSHGFQFRFSCPQTSQQNEKSERMIRRLNEIMLTLLTCASLPPIFWEDALHTSVYLHNILPTKLHNFQTPTSLFYHKHPSYSYLRTFGCACFPNHYATRTHKLAPRSSLSNFHGYRCLELSTGKIFISRHVIFDKTSFPYSFNKSSPSITHRFLDPDSPSLLYTHPPYLDHTLPHLHTLHSPLLRPVVKPTTTCTVLSLATSRSWPIHQLDVKNAFLHGELRETVYMFQPSSFMDRTNPNYVCRLKKSLHLALVSQVCHLPCDVWFTSNTSLFVYKWGNDMAYLLLYVDHIILTASNTKLLQGFITKLSKEFAMSDLRALHHFLGIEVTKRNGGLFFSQATYVANILSRANMTDCKPCATPADIGSKLSATYGEPLADGTLYRSLIGGLQYLTFTRPDIAYAV</sequence>
<dbReference type="Proteomes" id="UP001172457">
    <property type="component" value="Chromosome 3"/>
</dbReference>
<evidence type="ECO:0000259" key="6">
    <source>
        <dbReference type="PROSITE" id="PS50994"/>
    </source>
</evidence>
<dbReference type="Pfam" id="PF22936">
    <property type="entry name" value="Pol_BBD"/>
    <property type="match status" value="1"/>
</dbReference>
<dbReference type="EMBL" id="JARYMX010000003">
    <property type="protein sequence ID" value="KAJ9556387.1"/>
    <property type="molecule type" value="Genomic_DNA"/>
</dbReference>
<keyword evidence="4" id="KW-0378">Hydrolase</keyword>
<evidence type="ECO:0000313" key="7">
    <source>
        <dbReference type="EMBL" id="KAJ9556387.1"/>
    </source>
</evidence>
<dbReference type="PROSITE" id="PS50994">
    <property type="entry name" value="INTEGRASE"/>
    <property type="match status" value="1"/>
</dbReference>
<feature type="region of interest" description="Disordered" evidence="5">
    <location>
        <begin position="287"/>
        <end position="327"/>
    </location>
</feature>
<keyword evidence="1" id="KW-0645">Protease</keyword>
<feature type="compositionally biased region" description="Basic and acidic residues" evidence="5">
    <location>
        <begin position="221"/>
        <end position="244"/>
    </location>
</feature>
<keyword evidence="2" id="KW-0479">Metal-binding</keyword>
<evidence type="ECO:0000313" key="8">
    <source>
        <dbReference type="Proteomes" id="UP001172457"/>
    </source>
</evidence>
<dbReference type="AlphaFoldDB" id="A0AA38WCH7"/>
<dbReference type="Gene3D" id="3.30.420.10">
    <property type="entry name" value="Ribonuclease H-like superfamily/Ribonuclease H"/>
    <property type="match status" value="1"/>
</dbReference>
<dbReference type="InterPro" id="IPR025724">
    <property type="entry name" value="GAG-pre-integrase_dom"/>
</dbReference>
<keyword evidence="8" id="KW-1185">Reference proteome</keyword>
<evidence type="ECO:0000256" key="3">
    <source>
        <dbReference type="ARBA" id="ARBA00022750"/>
    </source>
</evidence>
<proteinExistence type="predicted"/>
<feature type="domain" description="Integrase catalytic" evidence="6">
    <location>
        <begin position="532"/>
        <end position="697"/>
    </location>
</feature>
<dbReference type="GO" id="GO:0046872">
    <property type="term" value="F:metal ion binding"/>
    <property type="evidence" value="ECO:0007669"/>
    <property type="project" value="UniProtKB-KW"/>
</dbReference>
<dbReference type="InterPro" id="IPR036397">
    <property type="entry name" value="RNaseH_sf"/>
</dbReference>
<dbReference type="Pfam" id="PF13976">
    <property type="entry name" value="gag_pre-integrs"/>
    <property type="match status" value="1"/>
</dbReference>
<dbReference type="PANTHER" id="PTHR42648:SF30">
    <property type="entry name" value="RIBONUCLEASE H-LIKE DOMAIN, GAG-PRE-INTEGRASE DOMAIN PROTEIN-RELATED"/>
    <property type="match status" value="1"/>
</dbReference>
<accession>A0AA38WCH7</accession>
<dbReference type="GO" id="GO:0003676">
    <property type="term" value="F:nucleic acid binding"/>
    <property type="evidence" value="ECO:0007669"/>
    <property type="project" value="InterPro"/>
</dbReference>
<evidence type="ECO:0000256" key="5">
    <source>
        <dbReference type="SAM" id="MobiDB-lite"/>
    </source>
</evidence>
<organism evidence="7 8">
    <name type="scientific">Centaurea solstitialis</name>
    <name type="common">yellow star-thistle</name>
    <dbReference type="NCBI Taxonomy" id="347529"/>
    <lineage>
        <taxon>Eukaryota</taxon>
        <taxon>Viridiplantae</taxon>
        <taxon>Streptophyta</taxon>
        <taxon>Embryophyta</taxon>
        <taxon>Tracheophyta</taxon>
        <taxon>Spermatophyta</taxon>
        <taxon>Magnoliopsida</taxon>
        <taxon>eudicotyledons</taxon>
        <taxon>Gunneridae</taxon>
        <taxon>Pentapetalae</taxon>
        <taxon>asterids</taxon>
        <taxon>campanulids</taxon>
        <taxon>Asterales</taxon>
        <taxon>Asteraceae</taxon>
        <taxon>Carduoideae</taxon>
        <taxon>Cardueae</taxon>
        <taxon>Centaureinae</taxon>
        <taxon>Centaurea</taxon>
    </lineage>
</organism>
<feature type="compositionally biased region" description="Polar residues" evidence="5">
    <location>
        <begin position="197"/>
        <end position="209"/>
    </location>
</feature>
<dbReference type="Pfam" id="PF25597">
    <property type="entry name" value="SH3_retrovirus"/>
    <property type="match status" value="1"/>
</dbReference>
<feature type="region of interest" description="Disordered" evidence="5">
    <location>
        <begin position="197"/>
        <end position="259"/>
    </location>
</feature>
<dbReference type="InterPro" id="IPR012337">
    <property type="entry name" value="RNaseH-like_sf"/>
</dbReference>
<dbReference type="InterPro" id="IPR039537">
    <property type="entry name" value="Retrotran_Ty1/copia-like"/>
</dbReference>
<gene>
    <name evidence="7" type="ORF">OSB04_011001</name>
</gene>
<dbReference type="PANTHER" id="PTHR42648">
    <property type="entry name" value="TRANSPOSASE, PUTATIVE-RELATED"/>
    <property type="match status" value="1"/>
</dbReference>
<name>A0AA38WCH7_9ASTR</name>